<dbReference type="EMBL" id="BEGY01000047">
    <property type="protein sequence ID" value="GAX79898.1"/>
    <property type="molecule type" value="Genomic_DNA"/>
</dbReference>
<gene>
    <name evidence="6" type="ORF">CEUSTIGMA_g7338.t1</name>
</gene>
<evidence type="ECO:0000313" key="6">
    <source>
        <dbReference type="EMBL" id="GAX79898.1"/>
    </source>
</evidence>
<dbReference type="Pfam" id="PF05706">
    <property type="entry name" value="CDKN3"/>
    <property type="match status" value="1"/>
</dbReference>
<evidence type="ECO:0000259" key="5">
    <source>
        <dbReference type="PROSITE" id="PS50056"/>
    </source>
</evidence>
<dbReference type="CDD" id="cd14505">
    <property type="entry name" value="CDKN3-like"/>
    <property type="match status" value="1"/>
</dbReference>
<dbReference type="PROSITE" id="PS51257">
    <property type="entry name" value="PROKAR_LIPOPROTEIN"/>
    <property type="match status" value="1"/>
</dbReference>
<dbReference type="GO" id="GO:0004725">
    <property type="term" value="F:protein tyrosine phosphatase activity"/>
    <property type="evidence" value="ECO:0007669"/>
    <property type="project" value="UniProtKB-EC"/>
</dbReference>
<feature type="domain" description="Tyrosine specific protein phosphatases" evidence="5">
    <location>
        <begin position="132"/>
        <end position="190"/>
    </location>
</feature>
<evidence type="ECO:0000256" key="4">
    <source>
        <dbReference type="ARBA" id="ARBA00022912"/>
    </source>
</evidence>
<dbReference type="PROSITE" id="PS50056">
    <property type="entry name" value="TYR_PHOSPHATASE_2"/>
    <property type="match status" value="1"/>
</dbReference>
<proteinExistence type="inferred from homology"/>
<dbReference type="STRING" id="1157962.A0A250X9Z3"/>
<protein>
    <recommendedName>
        <fullName evidence="2">protein-tyrosine-phosphatase</fullName>
        <ecNumber evidence="2">3.1.3.48</ecNumber>
    </recommendedName>
</protein>
<evidence type="ECO:0000256" key="1">
    <source>
        <dbReference type="ARBA" id="ARBA00009580"/>
    </source>
</evidence>
<dbReference type="EC" id="3.1.3.48" evidence="2"/>
<organism evidence="6 7">
    <name type="scientific">Chlamydomonas eustigma</name>
    <dbReference type="NCBI Taxonomy" id="1157962"/>
    <lineage>
        <taxon>Eukaryota</taxon>
        <taxon>Viridiplantae</taxon>
        <taxon>Chlorophyta</taxon>
        <taxon>core chlorophytes</taxon>
        <taxon>Chlorophyceae</taxon>
        <taxon>CS clade</taxon>
        <taxon>Chlamydomonadales</taxon>
        <taxon>Chlamydomonadaceae</taxon>
        <taxon>Chlamydomonas</taxon>
    </lineage>
</organism>
<dbReference type="SUPFAM" id="SSF52799">
    <property type="entry name" value="(Phosphotyrosine protein) phosphatases II"/>
    <property type="match status" value="1"/>
</dbReference>
<evidence type="ECO:0000256" key="2">
    <source>
        <dbReference type="ARBA" id="ARBA00013064"/>
    </source>
</evidence>
<dbReference type="FunFam" id="3.90.190.10:FF:000157">
    <property type="entry name" value="Protein-tyrosine phosphatase"/>
    <property type="match status" value="1"/>
</dbReference>
<evidence type="ECO:0000256" key="3">
    <source>
        <dbReference type="ARBA" id="ARBA00022801"/>
    </source>
</evidence>
<keyword evidence="7" id="KW-1185">Reference proteome</keyword>
<dbReference type="InterPro" id="IPR050561">
    <property type="entry name" value="PTP"/>
</dbReference>
<dbReference type="InterPro" id="IPR000387">
    <property type="entry name" value="Tyr_Pase_dom"/>
</dbReference>
<name>A0A250X9Z3_9CHLO</name>
<sequence>MQKVKIEIEETSISRPISVSWIVQGTLNVIASACTSSVTKHASGSNDITGKLGLSFCPGKQHKRGGRHIRRDLDTDLAALKHDFLADCIVCLLNDSELRSYNLREYSSAVQRHGKEYVQFPIIECAPPENLLEAGSLIQMMVQQLMNGRNLVMHCRGGVGRAGMMAACLLLYLNLEMSPLEAIRKVRSLRCKAAVETRRQEDFVAEYAKHLRSQDAANK</sequence>
<comment type="caution">
    <text evidence="6">The sequence shown here is derived from an EMBL/GenBank/DDBJ whole genome shotgun (WGS) entry which is preliminary data.</text>
</comment>
<keyword evidence="4" id="KW-0904">Protein phosphatase</keyword>
<keyword evidence="3" id="KW-0378">Hydrolase</keyword>
<dbReference type="InterPro" id="IPR029021">
    <property type="entry name" value="Prot-tyrosine_phosphatase-like"/>
</dbReference>
<reference evidence="6 7" key="1">
    <citation type="submission" date="2017-08" db="EMBL/GenBank/DDBJ databases">
        <title>Acidophilic green algal genome provides insights into adaptation to an acidic environment.</title>
        <authorList>
            <person name="Hirooka S."/>
            <person name="Hirose Y."/>
            <person name="Kanesaki Y."/>
            <person name="Higuchi S."/>
            <person name="Fujiwara T."/>
            <person name="Onuma R."/>
            <person name="Era A."/>
            <person name="Ohbayashi R."/>
            <person name="Uzuka A."/>
            <person name="Nozaki H."/>
            <person name="Yoshikawa H."/>
            <person name="Miyagishima S.Y."/>
        </authorList>
    </citation>
    <scope>NUCLEOTIDE SEQUENCE [LARGE SCALE GENOMIC DNA]</scope>
    <source>
        <strain evidence="6 7">NIES-2499</strain>
    </source>
</reference>
<comment type="similarity">
    <text evidence="1">Belongs to the protein-tyrosine phosphatase family.</text>
</comment>
<dbReference type="InterPro" id="IPR022778">
    <property type="entry name" value="CDKN3"/>
</dbReference>
<evidence type="ECO:0000313" key="7">
    <source>
        <dbReference type="Proteomes" id="UP000232323"/>
    </source>
</evidence>
<dbReference type="PANTHER" id="PTHR23339">
    <property type="entry name" value="TYROSINE SPECIFIC PROTEIN PHOSPHATASE AND DUAL SPECIFICITY PROTEIN PHOSPHATASE"/>
    <property type="match status" value="1"/>
</dbReference>
<dbReference type="OrthoDB" id="266663at2759"/>
<dbReference type="Gene3D" id="3.90.190.10">
    <property type="entry name" value="Protein tyrosine phosphatase superfamily"/>
    <property type="match status" value="1"/>
</dbReference>
<dbReference type="Proteomes" id="UP000232323">
    <property type="component" value="Unassembled WGS sequence"/>
</dbReference>
<dbReference type="AlphaFoldDB" id="A0A250X9Z3"/>
<accession>A0A250X9Z3</accession>